<keyword evidence="2" id="KW-0732">Signal</keyword>
<keyword evidence="1" id="KW-0472">Membrane</keyword>
<dbReference type="RefSeq" id="WP_149295363.1">
    <property type="nucleotide sequence ID" value="NZ_CP043473.1"/>
</dbReference>
<keyword evidence="4" id="KW-1185">Reference proteome</keyword>
<feature type="transmembrane region" description="Helical" evidence="1">
    <location>
        <begin position="33"/>
        <end position="59"/>
    </location>
</feature>
<dbReference type="EMBL" id="CP043473">
    <property type="protein sequence ID" value="QEL54991.1"/>
    <property type="molecule type" value="Genomic_DNA"/>
</dbReference>
<reference evidence="3 4" key="1">
    <citation type="submission" date="2019-08" db="EMBL/GenBank/DDBJ databases">
        <title>Chromobacterium paludis, a novel bacterium isolated from a Maryland marsh pond.</title>
        <authorList>
            <person name="Blackburn M.B."/>
            <person name="Gundersen-Rindal D.E."/>
        </authorList>
    </citation>
    <scope>NUCLEOTIDE SEQUENCE [LARGE SCALE GENOMIC DNA]</scope>
    <source>
        <strain evidence="4">IIBBL 257-1</strain>
    </source>
</reference>
<evidence type="ECO:0000313" key="3">
    <source>
        <dbReference type="EMBL" id="QEL54991.1"/>
    </source>
</evidence>
<accession>A0A5C1DDZ4</accession>
<protein>
    <recommendedName>
        <fullName evidence="5">Sulfatase-like hydrolase/transferase</fullName>
    </recommendedName>
</protein>
<organism evidence="3 4">
    <name type="scientific">Chromobacterium paludis</name>
    <dbReference type="NCBI Taxonomy" id="2605945"/>
    <lineage>
        <taxon>Bacteria</taxon>
        <taxon>Pseudomonadati</taxon>
        <taxon>Pseudomonadota</taxon>
        <taxon>Betaproteobacteria</taxon>
        <taxon>Neisseriales</taxon>
        <taxon>Chromobacteriaceae</taxon>
        <taxon>Chromobacterium</taxon>
    </lineage>
</organism>
<evidence type="ECO:0000256" key="2">
    <source>
        <dbReference type="SAM" id="SignalP"/>
    </source>
</evidence>
<dbReference type="KEGG" id="chrm:FYK34_05135"/>
<name>A0A5C1DDZ4_9NEIS</name>
<feature type="transmembrane region" description="Helical" evidence="1">
    <location>
        <begin position="125"/>
        <end position="143"/>
    </location>
</feature>
<evidence type="ECO:0000256" key="1">
    <source>
        <dbReference type="SAM" id="Phobius"/>
    </source>
</evidence>
<dbReference type="Proteomes" id="UP000322079">
    <property type="component" value="Chromosome"/>
</dbReference>
<evidence type="ECO:0008006" key="5">
    <source>
        <dbReference type="Google" id="ProtNLM"/>
    </source>
</evidence>
<keyword evidence="1" id="KW-0812">Transmembrane</keyword>
<evidence type="ECO:0000313" key="4">
    <source>
        <dbReference type="Proteomes" id="UP000322079"/>
    </source>
</evidence>
<sequence length="439" mass="47897">MMRLNKDALASLLLIALLSLSQAGPLASAVYHGGLTIASILPDTSILLVIGLLLCGLFLTLCRLNMQSQKTFVLTTGALFALKFGKSQLSPDPWPLGVKLLLALLTLAACWLIAKRIPQEIWLRVRNASIAAMAIYLLTPYALSLFNSTPEQTVFGKERPYAAASQHATLVLLLDETGPEFIAPLLQTIQTEKLQSRTAIIPSAGQNTVNAIPAMLTGHRFDDVTPCGSTRLCSPTRSIDFSKLHAGRPDLDMVGFWHPYCAIQGLRYCHRVNGVFMPSAQQILPCSLPLLSQRAECRLHSGARDLAVNQLLKATLEAPFWQSGGLLYLHLPLPHPAMEDGMEAKEDIGVHYRANLNRASIVLAGLLGRMKNRFGNDFSVIVTSDHPLRREIWCAPGSPYDKNSCQNDIPANRHLVPFIVIAPTLPASLSMPSSNLGVF</sequence>
<feature type="chain" id="PRO_5022659475" description="Sulfatase-like hydrolase/transferase" evidence="2">
    <location>
        <begin position="24"/>
        <end position="439"/>
    </location>
</feature>
<proteinExistence type="predicted"/>
<gene>
    <name evidence="3" type="ORF">FYK34_05135</name>
</gene>
<keyword evidence="1" id="KW-1133">Transmembrane helix</keyword>
<feature type="signal peptide" evidence="2">
    <location>
        <begin position="1"/>
        <end position="23"/>
    </location>
</feature>
<dbReference type="AlphaFoldDB" id="A0A5C1DDZ4"/>